<protein>
    <submittedName>
        <fullName evidence="1">Glycerol uptake operon antiterminator</fullName>
    </submittedName>
</protein>
<dbReference type="PANTHER" id="PTHR35787:SF1">
    <property type="entry name" value="GLYCEROL UPTAKE OPERON ANTITERMINATOR REGULATORY PROTEIN"/>
    <property type="match status" value="1"/>
</dbReference>
<organism evidence="1 2">
    <name type="scientific">Sporolituus thermophilus DSM 23256</name>
    <dbReference type="NCBI Taxonomy" id="1123285"/>
    <lineage>
        <taxon>Bacteria</taxon>
        <taxon>Bacillati</taxon>
        <taxon>Bacillota</taxon>
        <taxon>Negativicutes</taxon>
        <taxon>Selenomonadales</taxon>
        <taxon>Sporomusaceae</taxon>
        <taxon>Sporolituus</taxon>
    </lineage>
</organism>
<dbReference type="Gene3D" id="3.20.20.70">
    <property type="entry name" value="Aldolase class I"/>
    <property type="match status" value="1"/>
</dbReference>
<dbReference type="STRING" id="1123285.SAMN05660235_02009"/>
<keyword evidence="2" id="KW-1185">Reference proteome</keyword>
<dbReference type="InterPro" id="IPR013785">
    <property type="entry name" value="Aldolase_TIM"/>
</dbReference>
<dbReference type="InterPro" id="IPR006699">
    <property type="entry name" value="GlpP"/>
</dbReference>
<evidence type="ECO:0000313" key="2">
    <source>
        <dbReference type="Proteomes" id="UP000243333"/>
    </source>
</evidence>
<proteinExistence type="predicted"/>
<dbReference type="OrthoDB" id="9799580at2"/>
<dbReference type="PANTHER" id="PTHR35787">
    <property type="entry name" value="GLYCEROL UPTAKE OPERON ANTITERMINATOR REGULATORY PROTEIN"/>
    <property type="match status" value="1"/>
</dbReference>
<accession>A0A1G7M4X3</accession>
<dbReference type="GO" id="GO:0006071">
    <property type="term" value="P:glycerol metabolic process"/>
    <property type="evidence" value="ECO:0007669"/>
    <property type="project" value="InterPro"/>
</dbReference>
<dbReference type="GO" id="GO:0006355">
    <property type="term" value="P:regulation of DNA-templated transcription"/>
    <property type="evidence" value="ECO:0007669"/>
    <property type="project" value="InterPro"/>
</dbReference>
<dbReference type="Proteomes" id="UP000243333">
    <property type="component" value="Unassembled WGS sequence"/>
</dbReference>
<gene>
    <name evidence="1" type="ORF">SAMN05660235_02009</name>
</gene>
<dbReference type="SUPFAM" id="SSF110391">
    <property type="entry name" value="GlpP-like"/>
    <property type="match status" value="1"/>
</dbReference>
<dbReference type="Pfam" id="PF04309">
    <property type="entry name" value="G3P_antiterm"/>
    <property type="match status" value="1"/>
</dbReference>
<name>A0A1G7M4X3_9FIRM</name>
<dbReference type="EMBL" id="FNBU01000015">
    <property type="protein sequence ID" value="SDF56666.1"/>
    <property type="molecule type" value="Genomic_DNA"/>
</dbReference>
<dbReference type="PIRSF" id="PIRSF016897">
    <property type="entry name" value="GlpP"/>
    <property type="match status" value="1"/>
</dbReference>
<reference evidence="2" key="1">
    <citation type="submission" date="2016-10" db="EMBL/GenBank/DDBJ databases">
        <authorList>
            <person name="Varghese N."/>
            <person name="Submissions S."/>
        </authorList>
    </citation>
    <scope>NUCLEOTIDE SEQUENCE [LARGE SCALE GENOMIC DNA]</scope>
    <source>
        <strain evidence="2">DSM 23256</strain>
    </source>
</reference>
<dbReference type="RefSeq" id="WP_093690476.1">
    <property type="nucleotide sequence ID" value="NZ_FNBU01000015.1"/>
</dbReference>
<evidence type="ECO:0000313" key="1">
    <source>
        <dbReference type="EMBL" id="SDF56666.1"/>
    </source>
</evidence>
<sequence length="191" mass="20794">MAGSIVSLLFNSPVIPAVRTPDDFKFALTQTTAPSIILLFGDINMLPDLLAQAQQYHKRLVLHLDLFEGVGKDKAGIQFLARLGVSAVITTKSQLAKIAREQGMIVVQRLFIMDSEAVRTGIHLLTHFKPDALEILPASVPGSVVQKLIRETGLPILAGGLIEGTEDVAEALQKGICAVSTNKRELWKLRF</sequence>
<dbReference type="AlphaFoldDB" id="A0A1G7M4X3"/>